<dbReference type="Pfam" id="PF19057">
    <property type="entry name" value="PH_19"/>
    <property type="match status" value="1"/>
</dbReference>
<feature type="region of interest" description="Disordered" evidence="7">
    <location>
        <begin position="330"/>
        <end position="381"/>
    </location>
</feature>
<dbReference type="GO" id="GO:0043197">
    <property type="term" value="C:dendritic spine"/>
    <property type="evidence" value="ECO:0007669"/>
    <property type="project" value="UniProtKB-SubCell"/>
</dbReference>
<evidence type="ECO:0000256" key="4">
    <source>
        <dbReference type="ARBA" id="ARBA00022658"/>
    </source>
</evidence>
<feature type="compositionally biased region" description="Polar residues" evidence="7">
    <location>
        <begin position="470"/>
        <end position="481"/>
    </location>
</feature>
<dbReference type="SUPFAM" id="SSF49562">
    <property type="entry name" value="C2 domain (Calcium/lipid-binding domain, CaLB)"/>
    <property type="match status" value="1"/>
</dbReference>
<keyword evidence="5" id="KW-0770">Synapse</keyword>
<dbReference type="InterPro" id="IPR001331">
    <property type="entry name" value="GDS_CDC24_CS"/>
</dbReference>
<protein>
    <submittedName>
        <fullName evidence="12">Putative rac gtpase-activating protein bcr/abr</fullName>
    </submittedName>
</protein>
<dbReference type="Gene3D" id="2.60.40.150">
    <property type="entry name" value="C2 domain"/>
    <property type="match status" value="1"/>
</dbReference>
<feature type="domain" description="C2" evidence="9">
    <location>
        <begin position="1236"/>
        <end position="1351"/>
    </location>
</feature>
<evidence type="ECO:0000256" key="1">
    <source>
        <dbReference type="ARBA" id="ARBA00004489"/>
    </source>
</evidence>
<feature type="compositionally biased region" description="Polar residues" evidence="7">
    <location>
        <begin position="289"/>
        <end position="301"/>
    </location>
</feature>
<evidence type="ECO:0000313" key="12">
    <source>
        <dbReference type="EMBL" id="MBW49485.1"/>
    </source>
</evidence>
<dbReference type="SUPFAM" id="SSF50729">
    <property type="entry name" value="PH domain-like"/>
    <property type="match status" value="1"/>
</dbReference>
<dbReference type="PROSITE" id="PS50003">
    <property type="entry name" value="PH_DOMAIN"/>
    <property type="match status" value="1"/>
</dbReference>
<dbReference type="PROSITE" id="PS50238">
    <property type="entry name" value="RHOGAP"/>
    <property type="match status" value="1"/>
</dbReference>
<evidence type="ECO:0000256" key="7">
    <source>
        <dbReference type="SAM" id="MobiDB-lite"/>
    </source>
</evidence>
<feature type="compositionally biased region" description="Basic and acidic residues" evidence="7">
    <location>
        <begin position="351"/>
        <end position="360"/>
    </location>
</feature>
<dbReference type="EMBL" id="GGFJ01000344">
    <property type="protein sequence ID" value="MBW49485.1"/>
    <property type="molecule type" value="Transcribed_RNA"/>
</dbReference>
<dbReference type="InterPro" id="IPR000198">
    <property type="entry name" value="RhoGAP_dom"/>
</dbReference>
<dbReference type="PROSITE" id="PS50010">
    <property type="entry name" value="DH_2"/>
    <property type="match status" value="1"/>
</dbReference>
<feature type="domain" description="DH" evidence="10">
    <location>
        <begin position="822"/>
        <end position="1018"/>
    </location>
</feature>
<feature type="region of interest" description="Disordered" evidence="7">
    <location>
        <begin position="753"/>
        <end position="773"/>
    </location>
</feature>
<dbReference type="PANTHER" id="PTHR23182">
    <property type="entry name" value="BREAKPOINT CLUSTER REGION PROTEIN BCR"/>
    <property type="match status" value="1"/>
</dbReference>
<feature type="domain" description="Rho-GAP" evidence="11">
    <location>
        <begin position="1386"/>
        <end position="1583"/>
    </location>
</feature>
<dbReference type="SMART" id="SM00325">
    <property type="entry name" value="RhoGEF"/>
    <property type="match status" value="1"/>
</dbReference>
<feature type="compositionally biased region" description="Polar residues" evidence="7">
    <location>
        <begin position="120"/>
        <end position="131"/>
    </location>
</feature>
<feature type="region of interest" description="Disordered" evidence="7">
    <location>
        <begin position="406"/>
        <end position="549"/>
    </location>
</feature>
<evidence type="ECO:0000256" key="2">
    <source>
        <dbReference type="ARBA" id="ARBA00004552"/>
    </source>
</evidence>
<evidence type="ECO:0000259" key="9">
    <source>
        <dbReference type="PROSITE" id="PS50004"/>
    </source>
</evidence>
<reference evidence="12" key="1">
    <citation type="submission" date="2018-01" db="EMBL/GenBank/DDBJ databases">
        <title>An insight into the sialome of Amazonian anophelines.</title>
        <authorList>
            <person name="Ribeiro J.M."/>
            <person name="Scarpassa V."/>
            <person name="Calvo E."/>
        </authorList>
    </citation>
    <scope>NUCLEOTIDE SEQUENCE</scope>
    <source>
        <tissue evidence="12">Salivary glands</tissue>
    </source>
</reference>
<keyword evidence="3" id="KW-0343">GTPase activation</keyword>
<proteinExistence type="predicted"/>
<feature type="compositionally biased region" description="Low complexity" evidence="7">
    <location>
        <begin position="132"/>
        <end position="144"/>
    </location>
</feature>
<evidence type="ECO:0000259" key="10">
    <source>
        <dbReference type="PROSITE" id="PS50010"/>
    </source>
</evidence>
<feature type="compositionally biased region" description="Low complexity" evidence="7">
    <location>
        <begin position="363"/>
        <end position="381"/>
    </location>
</feature>
<dbReference type="SUPFAM" id="SSF48065">
    <property type="entry name" value="DBL homology domain (DH-domain)"/>
    <property type="match status" value="1"/>
</dbReference>
<evidence type="ECO:0000256" key="6">
    <source>
        <dbReference type="ARBA" id="ARBA00023273"/>
    </source>
</evidence>
<evidence type="ECO:0000259" key="11">
    <source>
        <dbReference type="PROSITE" id="PS50238"/>
    </source>
</evidence>
<dbReference type="PANTHER" id="PTHR23182:SF1">
    <property type="entry name" value="RHO GTPASE ACTIVATING PROTEIN AT 1A, ISOFORM E"/>
    <property type="match status" value="1"/>
</dbReference>
<keyword evidence="6" id="KW-0966">Cell projection</keyword>
<dbReference type="CDD" id="cd13368">
    <property type="entry name" value="PH_BCR_arthropod"/>
    <property type="match status" value="1"/>
</dbReference>
<feature type="region of interest" description="Disordered" evidence="7">
    <location>
        <begin position="231"/>
        <end position="301"/>
    </location>
</feature>
<dbReference type="Pfam" id="PF00621">
    <property type="entry name" value="RhoGEF"/>
    <property type="match status" value="1"/>
</dbReference>
<dbReference type="InterPro" id="IPR037769">
    <property type="entry name" value="Abr/Bcr"/>
</dbReference>
<dbReference type="InterPro" id="IPR011993">
    <property type="entry name" value="PH-like_dom_sf"/>
</dbReference>
<feature type="domain" description="PH" evidence="8">
    <location>
        <begin position="1033"/>
        <end position="1207"/>
    </location>
</feature>
<name>A0A2M4B8T9_9DIPT</name>
<organism evidence="12">
    <name type="scientific">Anopheles marajoara</name>
    <dbReference type="NCBI Taxonomy" id="58244"/>
    <lineage>
        <taxon>Eukaryota</taxon>
        <taxon>Metazoa</taxon>
        <taxon>Ecdysozoa</taxon>
        <taxon>Arthropoda</taxon>
        <taxon>Hexapoda</taxon>
        <taxon>Insecta</taxon>
        <taxon>Pterygota</taxon>
        <taxon>Neoptera</taxon>
        <taxon>Endopterygota</taxon>
        <taxon>Diptera</taxon>
        <taxon>Nematocera</taxon>
        <taxon>Culicoidea</taxon>
        <taxon>Culicidae</taxon>
        <taxon>Anophelinae</taxon>
        <taxon>Anopheles</taxon>
    </lineage>
</organism>
<dbReference type="PROSITE" id="PS50004">
    <property type="entry name" value="C2"/>
    <property type="match status" value="1"/>
</dbReference>
<keyword evidence="4" id="KW-0344">Guanine-nucleotide releasing factor</keyword>
<dbReference type="Gene3D" id="2.30.29.30">
    <property type="entry name" value="Pleckstrin-homology domain (PH domain)/Phosphotyrosine-binding domain (PTB)"/>
    <property type="match status" value="1"/>
</dbReference>
<dbReference type="FunFam" id="1.10.555.10:FF:000004">
    <property type="entry name" value="active breakpoint cluster region-related protein-like"/>
    <property type="match status" value="1"/>
</dbReference>
<dbReference type="InterPro" id="IPR035899">
    <property type="entry name" value="DBL_dom_sf"/>
</dbReference>
<sequence>MENVRSTEKKSGISEKIQIWSKLNQIIKAAPSPHHHHHQPENAGSTVVAAAASSSSSSSAAQGTHGPGESAISSSSSSSSELMQLRSGRDGPLNQCISELTSNLHSRRCVSELIAAANSTHTVTTRDSTNNAPASSHPTPATSTALTATGSAISSNNAINHQSTQSTSEDAGGSQGGTEVSESEGPGRSRSASQSKGGGPPASPHTLLSPPSHFVTVIEVKESQAAAAAAAAGVAGDSSRGHPASNSNTNNTTTTTAGPECDGGVVEGGGTKEGNTSSGSSGSNGSSSHQTKCSTPKTTANNNYENVLINTGGSVMSARERFGGSMERLIIGEGPGQGVTVGGSSASTFHDPTKHPKPPPDRGSTSASGGEASAAAAGSAFTANGSSISKRTSQLLGAAAAASSVSTTTAAVDLKKKVPPRPPPKFVRRAAPVEPPTVPSLAAQGQHGRPSIHESGLGTATADQAGSDAVGQTNPAVGSSSLERHAVKPTAEIYRQRSSDSLDVKLGTGGPPASEYGRYQRPAPVTEGLKGRSSAASLDSPPGSLGKGGTRVEMAASAMAVGVSPTGSLGKLQSSTGNHSYHSSSDSPTGSLGKADQTSQLQRALTYQRQGTGDSLSSVLGSKESLASGGGAVGGSITERIKSYESISSLSSDSVRAGGTTRAAGEEATSTGATQEQEHYYDTVPLDHGDGDYVYIQPGGISNEGRPEDNAATLLLQPLSVRGSHGSQTNVQPLETESPGRNNYVNIEYFIRPTQNNENRSSSIDSDGEADLGPPPVLMRAISTDTNPATNDAADSLAAGGGTATSISGLSRKISNANRNTIIRHIVSSIVTSETLYVECLNKMKQYMKAIRATLTTSQPVISEEEFQTIFFKIEELHEVHCEFLAELRARLAAADLDDSANSGDGLCVGEQFRQLASHIHLYGAFLHNYGRAIDTVKSCSTHSQQFKEIVSNIVFKNQNEQKLSLEELLHKPVARVQKNALVLEDLLAHTPEQHPDYMPLRQASKTMRTFLAEFNVVQTRSMFPSEDKALRRLVRNSFIVELADGHRKLRHLFLFNDVIACAKYKAAGRGASERNGFEFELKWFIPLRDILICEESANDSKEASPINIVQLKSQACTVRDQIMLDERDELGRRGGSSRLGGAPGGSSRVGDKHRKKLADLEAQLVLASPNLVFKIGNKATGKTMTFFLSSDFERTQWIESILSLQQSCNLPGQLAVQIYDLQAWITACQALIKTEMGSYLMRNARDESLLVGDLHLTIQGLSGFDQPPCDLFVCVEIDSYGHYFRKAKTKLVCRSSSPYWNESFVLELEGSQNLRLLLYQDAAQRQILRAKHVLKLSRSWLQETPVSKSLKLSESLSLGTVIRFVPGEVTLRRVPTSKPGALFGAKLQSVIKREKRDIPFIVSACVREVERRGMAEVGIYRVSGSASDVAKLKKSFETNAYEAEQLLKEVDVHSVTGILKSYLRELPEALFTDQYYQQLFDAFNQQTYSNEAARIHELQRIFAELPQPNRATINLLLDHLMRVHQQEIENKMSLHNLAMVFGPTLLRPGPTASKQKDLLESSTADVMTQAGILYSFLQARLK</sequence>
<dbReference type="Gene3D" id="1.20.900.10">
    <property type="entry name" value="Dbl homology (DH) domain"/>
    <property type="match status" value="1"/>
</dbReference>
<feature type="region of interest" description="Disordered" evidence="7">
    <location>
        <begin position="1132"/>
        <end position="1152"/>
    </location>
</feature>
<dbReference type="Gene3D" id="1.10.555.10">
    <property type="entry name" value="Rho GTPase activation protein"/>
    <property type="match status" value="1"/>
</dbReference>
<comment type="subcellular location">
    <subcellularLocation>
        <location evidence="1">Cell projection</location>
        <location evidence="1">Axon</location>
    </subcellularLocation>
    <subcellularLocation>
        <location evidence="2">Cell projection</location>
        <location evidence="2">Dendritic spine</location>
    </subcellularLocation>
</comment>
<feature type="compositionally biased region" description="Polar residues" evidence="7">
    <location>
        <begin position="156"/>
        <end position="169"/>
    </location>
</feature>
<dbReference type="GO" id="GO:0016020">
    <property type="term" value="C:membrane"/>
    <property type="evidence" value="ECO:0007669"/>
    <property type="project" value="TreeGrafter"/>
</dbReference>
<dbReference type="InterPro" id="IPR000008">
    <property type="entry name" value="C2_dom"/>
</dbReference>
<feature type="region of interest" description="Disordered" evidence="7">
    <location>
        <begin position="120"/>
        <end position="144"/>
    </location>
</feature>
<feature type="compositionally biased region" description="Gly residues" evidence="7">
    <location>
        <begin position="1134"/>
        <end position="1145"/>
    </location>
</feature>
<dbReference type="CDD" id="cd00160">
    <property type="entry name" value="RhoGEF"/>
    <property type="match status" value="1"/>
</dbReference>
<feature type="compositionally biased region" description="Polar residues" evidence="7">
    <location>
        <begin position="596"/>
        <end position="620"/>
    </location>
</feature>
<dbReference type="InterPro" id="IPR035892">
    <property type="entry name" value="C2_domain_sf"/>
</dbReference>
<dbReference type="Pfam" id="PF00620">
    <property type="entry name" value="RhoGAP"/>
    <property type="match status" value="1"/>
</dbReference>
<evidence type="ECO:0000256" key="5">
    <source>
        <dbReference type="ARBA" id="ARBA00023018"/>
    </source>
</evidence>
<dbReference type="SMART" id="SM00324">
    <property type="entry name" value="RhoGAP"/>
    <property type="match status" value="1"/>
</dbReference>
<feature type="compositionally biased region" description="Low complexity" evidence="7">
    <location>
        <begin position="49"/>
        <end position="61"/>
    </location>
</feature>
<feature type="region of interest" description="Disordered" evidence="7">
    <location>
        <begin position="564"/>
        <end position="635"/>
    </location>
</feature>
<dbReference type="PROSITE" id="PS00741">
    <property type="entry name" value="DH_1"/>
    <property type="match status" value="1"/>
</dbReference>
<feature type="compositionally biased region" description="Polar residues" evidence="7">
    <location>
        <begin position="753"/>
        <end position="765"/>
    </location>
</feature>
<dbReference type="SMART" id="SM00233">
    <property type="entry name" value="PH"/>
    <property type="match status" value="1"/>
</dbReference>
<dbReference type="GO" id="GO:0030424">
    <property type="term" value="C:axon"/>
    <property type="evidence" value="ECO:0007669"/>
    <property type="project" value="UniProtKB-SubCell"/>
</dbReference>
<accession>A0A2M4B8T9</accession>
<dbReference type="InterPro" id="IPR001849">
    <property type="entry name" value="PH_domain"/>
</dbReference>
<evidence type="ECO:0000256" key="3">
    <source>
        <dbReference type="ARBA" id="ARBA00022468"/>
    </source>
</evidence>
<feature type="compositionally biased region" description="Low complexity" evidence="7">
    <location>
        <begin position="245"/>
        <end position="256"/>
    </location>
</feature>
<evidence type="ECO:0000259" key="8">
    <source>
        <dbReference type="PROSITE" id="PS50003"/>
    </source>
</evidence>
<feature type="compositionally biased region" description="Low complexity" evidence="7">
    <location>
        <begin position="273"/>
        <end position="288"/>
    </location>
</feature>
<feature type="region of interest" description="Disordered" evidence="7">
    <location>
        <begin position="26"/>
        <end position="91"/>
    </location>
</feature>
<dbReference type="GO" id="GO:0005085">
    <property type="term" value="F:guanyl-nucleotide exchange factor activity"/>
    <property type="evidence" value="ECO:0007669"/>
    <property type="project" value="UniProtKB-KW"/>
</dbReference>
<feature type="region of interest" description="Disordered" evidence="7">
    <location>
        <begin position="648"/>
        <end position="677"/>
    </location>
</feature>
<feature type="region of interest" description="Disordered" evidence="7">
    <location>
        <begin position="156"/>
        <end position="210"/>
    </location>
</feature>
<dbReference type="SUPFAM" id="SSF48350">
    <property type="entry name" value="GTPase activation domain, GAP"/>
    <property type="match status" value="1"/>
</dbReference>
<dbReference type="InterPro" id="IPR008936">
    <property type="entry name" value="Rho_GTPase_activation_prot"/>
</dbReference>
<dbReference type="GO" id="GO:0005096">
    <property type="term" value="F:GTPase activator activity"/>
    <property type="evidence" value="ECO:0007669"/>
    <property type="project" value="UniProtKB-KW"/>
</dbReference>
<dbReference type="InterPro" id="IPR000219">
    <property type="entry name" value="DH_dom"/>
</dbReference>
<dbReference type="GO" id="GO:0035556">
    <property type="term" value="P:intracellular signal transduction"/>
    <property type="evidence" value="ECO:0007669"/>
    <property type="project" value="InterPro"/>
</dbReference>
<feature type="compositionally biased region" description="Basic and acidic residues" evidence="7">
    <location>
        <begin position="494"/>
        <end position="503"/>
    </location>
</feature>
<feature type="compositionally biased region" description="Low complexity" evidence="7">
    <location>
        <begin position="574"/>
        <end position="591"/>
    </location>
</feature>
<feature type="compositionally biased region" description="Low complexity" evidence="7">
    <location>
        <begin position="648"/>
        <end position="675"/>
    </location>
</feature>